<accession>A0AC61SCA9</accession>
<organism evidence="1 2">
    <name type="scientific">Candidatus Methanomarinus sp</name>
    <dbReference type="NCBI Taxonomy" id="3386244"/>
    <lineage>
        <taxon>Archaea</taxon>
        <taxon>Methanobacteriati</taxon>
        <taxon>Methanobacteriota</taxon>
        <taxon>Stenosarchaea group</taxon>
        <taxon>Methanomicrobia</taxon>
        <taxon>Methanosarcinales</taxon>
        <taxon>ANME-2 cluster</taxon>
        <taxon>Candidatus Methanocomedenaceae</taxon>
        <taxon>Candidatus Methanomarinus</taxon>
    </lineage>
</organism>
<gene>
    <name evidence="1" type="ORF">C5S46_01145</name>
</gene>
<dbReference type="Proteomes" id="UP000315423">
    <property type="component" value="Unassembled WGS sequence"/>
</dbReference>
<dbReference type="EMBL" id="QYBA01000037">
    <property type="protein sequence ID" value="TKY92341.1"/>
    <property type="molecule type" value="Genomic_DNA"/>
</dbReference>
<evidence type="ECO:0000313" key="1">
    <source>
        <dbReference type="EMBL" id="TKY92341.1"/>
    </source>
</evidence>
<sequence>MTVARFWRMIPNRYNLIGTQCTNCGQYYFPPRKICPTCRRDGKIEEYKFKGKGEVVTYTVIHTPAKGYDQQTPYNIAIIKLDEGTSLTGQVICDPKEIQIGMKVRSVFRKLGEESERGMIYYGTKFVPE</sequence>
<proteinExistence type="predicted"/>
<comment type="caution">
    <text evidence="1">The sequence shown here is derived from an EMBL/GenBank/DDBJ whole genome shotgun (WGS) entry which is preliminary data.</text>
</comment>
<evidence type="ECO:0000313" key="2">
    <source>
        <dbReference type="Proteomes" id="UP000315423"/>
    </source>
</evidence>
<reference evidence="1" key="1">
    <citation type="submission" date="2018-09" db="EMBL/GenBank/DDBJ databases">
        <title>A genomic encyclopedia of anaerobic methanotrophic archaea.</title>
        <authorList>
            <person name="Skennerton C.T."/>
            <person name="Chadwick G.L."/>
            <person name="Laso-Perez R."/>
            <person name="Leu A.O."/>
            <person name="Speth D.R."/>
            <person name="Yu H."/>
            <person name="Morgan-Lang C."/>
            <person name="Hatzenpichler R."/>
            <person name="Goudeau D."/>
            <person name="Malmstrom R."/>
            <person name="Woyke T."/>
            <person name="Hallam S."/>
            <person name="Tyson G.W."/>
            <person name="Wegener G."/>
            <person name="Boetius A."/>
            <person name="Orphan V.J."/>
        </authorList>
    </citation>
    <scope>NUCLEOTIDE SEQUENCE</scope>
    <source>
        <strain evidence="1">CONS3730D10UFb2</strain>
    </source>
</reference>
<name>A0AC61SCA9_9EURY</name>
<protein>
    <submittedName>
        <fullName evidence="1">Zn-ribbon domain-containing OB-fold protein</fullName>
    </submittedName>
</protein>